<reference evidence="1 2" key="1">
    <citation type="submission" date="2019-05" db="EMBL/GenBank/DDBJ databases">
        <title>Another draft genome of Portunus trituberculatus and its Hox gene families provides insights of decapod evolution.</title>
        <authorList>
            <person name="Jeong J.-H."/>
            <person name="Song I."/>
            <person name="Kim S."/>
            <person name="Choi T."/>
            <person name="Kim D."/>
            <person name="Ryu S."/>
            <person name="Kim W."/>
        </authorList>
    </citation>
    <scope>NUCLEOTIDE SEQUENCE [LARGE SCALE GENOMIC DNA]</scope>
    <source>
        <tissue evidence="1">Muscle</tissue>
    </source>
</reference>
<evidence type="ECO:0000313" key="2">
    <source>
        <dbReference type="Proteomes" id="UP000324222"/>
    </source>
</evidence>
<comment type="caution">
    <text evidence="1">The sequence shown here is derived from an EMBL/GenBank/DDBJ whole genome shotgun (WGS) entry which is preliminary data.</text>
</comment>
<name>A0A5B7GHE0_PORTR</name>
<sequence>MCGGLGCGVECGESAAAPGTTTHGTAPPPPTCWQSGSLCCPMGTVHGLLPWATQPPSHHAMPRVAAWVVARLCGVLGLYQQTQVCGTDVAVWWCGGRRDTHQPLQCFVKLLSEEFCSEGGSGGSGSLMVVVVVVVGRRAWLLGRCHLLLGQSRGGGSLHCKAPLVQGEVHLRTLALQAECCESGECVDTRSSATHCHPAWYCISY</sequence>
<gene>
    <name evidence="1" type="ORF">E2C01_049912</name>
</gene>
<keyword evidence="2" id="KW-1185">Reference proteome</keyword>
<dbReference type="Proteomes" id="UP000324222">
    <property type="component" value="Unassembled WGS sequence"/>
</dbReference>
<accession>A0A5B7GHE0</accession>
<proteinExistence type="predicted"/>
<protein>
    <submittedName>
        <fullName evidence="1">Uncharacterized protein</fullName>
    </submittedName>
</protein>
<dbReference type="AlphaFoldDB" id="A0A5B7GHE0"/>
<organism evidence="1 2">
    <name type="scientific">Portunus trituberculatus</name>
    <name type="common">Swimming crab</name>
    <name type="synonym">Neptunus trituberculatus</name>
    <dbReference type="NCBI Taxonomy" id="210409"/>
    <lineage>
        <taxon>Eukaryota</taxon>
        <taxon>Metazoa</taxon>
        <taxon>Ecdysozoa</taxon>
        <taxon>Arthropoda</taxon>
        <taxon>Crustacea</taxon>
        <taxon>Multicrustacea</taxon>
        <taxon>Malacostraca</taxon>
        <taxon>Eumalacostraca</taxon>
        <taxon>Eucarida</taxon>
        <taxon>Decapoda</taxon>
        <taxon>Pleocyemata</taxon>
        <taxon>Brachyura</taxon>
        <taxon>Eubrachyura</taxon>
        <taxon>Portunoidea</taxon>
        <taxon>Portunidae</taxon>
        <taxon>Portuninae</taxon>
        <taxon>Portunus</taxon>
    </lineage>
</organism>
<evidence type="ECO:0000313" key="1">
    <source>
        <dbReference type="EMBL" id="MPC55964.1"/>
    </source>
</evidence>
<dbReference type="EMBL" id="VSRR010013585">
    <property type="protein sequence ID" value="MPC55964.1"/>
    <property type="molecule type" value="Genomic_DNA"/>
</dbReference>